<accession>A0A2U2HLQ5</accession>
<sequence>MALAHAGTICSCFGTFLEALNGRQPFPLFRVRLEHERGAPDRGRPRAVGAGGGGRLCHGPPPHVRQGGRDGSAKCDCEPTGLAGARVYGVVYSVGVADKAGLDRAEGLGNGYAAAMVDVVTEGAVLTACTYFATRKDAALRG</sequence>
<dbReference type="SUPFAM" id="SSF110857">
    <property type="entry name" value="Gamma-glutamyl cyclotransferase-like"/>
    <property type="match status" value="1"/>
</dbReference>
<evidence type="ECO:0000313" key="4">
    <source>
        <dbReference type="Proteomes" id="UP000241421"/>
    </source>
</evidence>
<dbReference type="Proteomes" id="UP000241421">
    <property type="component" value="Unassembled WGS sequence"/>
</dbReference>
<reference evidence="3 4" key="1">
    <citation type="submission" date="2018-04" db="EMBL/GenBank/DDBJ databases">
        <title>Massilia violaceinigra sp. nov., a novel purple-pigmented bacterium isolated from Tianshan glacier, Xinjiang, China.</title>
        <authorList>
            <person name="Wang H."/>
        </authorList>
    </citation>
    <scope>NUCLEOTIDE SEQUENCE [LARGE SCALE GENOMIC DNA]</scope>
    <source>
        <strain evidence="3 4">B448-2</strain>
    </source>
</reference>
<name>A0A2U2HLQ5_9BURK</name>
<dbReference type="OrthoDB" id="5401862at2"/>
<evidence type="ECO:0000256" key="1">
    <source>
        <dbReference type="SAM" id="MobiDB-lite"/>
    </source>
</evidence>
<dbReference type="EMBL" id="PXWF02000196">
    <property type="protein sequence ID" value="PWF48440.1"/>
    <property type="molecule type" value="Genomic_DNA"/>
</dbReference>
<evidence type="ECO:0000313" key="3">
    <source>
        <dbReference type="EMBL" id="PWF48440.1"/>
    </source>
</evidence>
<keyword evidence="4" id="KW-1185">Reference proteome</keyword>
<organism evidence="3 4">
    <name type="scientific">Massilia glaciei</name>
    <dbReference type="NCBI Taxonomy" id="1524097"/>
    <lineage>
        <taxon>Bacteria</taxon>
        <taxon>Pseudomonadati</taxon>
        <taxon>Pseudomonadota</taxon>
        <taxon>Betaproteobacteria</taxon>
        <taxon>Burkholderiales</taxon>
        <taxon>Oxalobacteraceae</taxon>
        <taxon>Telluria group</taxon>
        <taxon>Massilia</taxon>
    </lineage>
</organism>
<proteinExistence type="predicted"/>
<protein>
    <recommendedName>
        <fullName evidence="2">Gamma-glutamylcyclotransferase AIG2-like domain-containing protein</fullName>
    </recommendedName>
</protein>
<dbReference type="InterPro" id="IPR009288">
    <property type="entry name" value="AIG2-like_dom"/>
</dbReference>
<dbReference type="InterPro" id="IPR036568">
    <property type="entry name" value="GGCT-like_sf"/>
</dbReference>
<dbReference type="Pfam" id="PF06094">
    <property type="entry name" value="GGACT"/>
    <property type="match status" value="1"/>
</dbReference>
<evidence type="ECO:0000259" key="2">
    <source>
        <dbReference type="Pfam" id="PF06094"/>
    </source>
</evidence>
<feature type="domain" description="Gamma-glutamylcyclotransferase AIG2-like" evidence="2">
    <location>
        <begin position="84"/>
        <end position="135"/>
    </location>
</feature>
<dbReference type="Gene3D" id="3.10.490.10">
    <property type="entry name" value="Gamma-glutamyl cyclotransferase-like"/>
    <property type="match status" value="1"/>
</dbReference>
<comment type="caution">
    <text evidence="3">The sequence shown here is derived from an EMBL/GenBank/DDBJ whole genome shotgun (WGS) entry which is preliminary data.</text>
</comment>
<feature type="region of interest" description="Disordered" evidence="1">
    <location>
        <begin position="37"/>
        <end position="71"/>
    </location>
</feature>
<dbReference type="AlphaFoldDB" id="A0A2U2HLQ5"/>
<gene>
    <name evidence="3" type="ORF">C7C56_012025</name>
</gene>